<reference evidence="11" key="1">
    <citation type="submission" date="2016-10" db="EMBL/GenBank/DDBJ databases">
        <title>Sequence of Gallionella enrichment culture.</title>
        <authorList>
            <person name="Poehlein A."/>
            <person name="Muehling M."/>
            <person name="Daniel R."/>
        </authorList>
    </citation>
    <scope>NUCLEOTIDE SEQUENCE</scope>
</reference>
<dbReference type="InterPro" id="IPR058533">
    <property type="entry name" value="Cation_efflux_TM"/>
</dbReference>
<dbReference type="InterPro" id="IPR036837">
    <property type="entry name" value="Cation_efflux_CTD_sf"/>
</dbReference>
<feature type="transmembrane region" description="Helical" evidence="8">
    <location>
        <begin position="153"/>
        <end position="173"/>
    </location>
</feature>
<keyword evidence="6" id="KW-0406">Ion transport</keyword>
<gene>
    <name evidence="11" type="primary">czcD_11</name>
    <name evidence="11" type="ORF">GALL_334560</name>
</gene>
<dbReference type="SUPFAM" id="SSF160240">
    <property type="entry name" value="Cation efflux protein cytoplasmic domain-like"/>
    <property type="match status" value="1"/>
</dbReference>
<comment type="similarity">
    <text evidence="2">Belongs to the cation diffusion facilitator (CDF) transporter (TC 2.A.4) family. SLC30A subfamily.</text>
</comment>
<feature type="domain" description="Cation efflux protein cytoplasmic" evidence="10">
    <location>
        <begin position="214"/>
        <end position="294"/>
    </location>
</feature>
<dbReference type="PANTHER" id="PTHR11562">
    <property type="entry name" value="CATION EFFLUX PROTEIN/ ZINC TRANSPORTER"/>
    <property type="match status" value="1"/>
</dbReference>
<dbReference type="SUPFAM" id="SSF161111">
    <property type="entry name" value="Cation efflux protein transmembrane domain-like"/>
    <property type="match status" value="1"/>
</dbReference>
<dbReference type="InterPro" id="IPR027469">
    <property type="entry name" value="Cation_efflux_TMD_sf"/>
</dbReference>
<accession>A0A1J5R4S0</accession>
<evidence type="ECO:0000313" key="11">
    <source>
        <dbReference type="EMBL" id="OIQ84723.1"/>
    </source>
</evidence>
<organism evidence="11">
    <name type="scientific">mine drainage metagenome</name>
    <dbReference type="NCBI Taxonomy" id="410659"/>
    <lineage>
        <taxon>unclassified sequences</taxon>
        <taxon>metagenomes</taxon>
        <taxon>ecological metagenomes</taxon>
    </lineage>
</organism>
<sequence>MDSHRHDAVGDADVHRSRLSIALGISATILVSQVIGAIWTGSLALLVDTAHVLTDTGSLAIALLAARLAQRPATSRRTWGLRRTEVLAATAQASVLLAVGLYVLVEGVHRLVRPPEVASAEMIVFGAIGLVGNVAAVVVLAGSRRATFTTRAAFLEVVNDTLGSLAVILAAVVMTVTGWARADAVVALLIGLLILPRTVSLLRETVNVLLESTPRGLDLDAVRGHILALPHVRAVHDLHASQIATGLPVLTAHVVLDDDCFRDGHALDLLDQLQTCVAEHFDVSVEHSTFQLEPGKHRDHEYAPHD</sequence>
<evidence type="ECO:0000256" key="4">
    <source>
        <dbReference type="ARBA" id="ARBA00022692"/>
    </source>
</evidence>
<feature type="transmembrane region" description="Helical" evidence="8">
    <location>
        <begin position="45"/>
        <end position="66"/>
    </location>
</feature>
<protein>
    <submittedName>
        <fullName evidence="11">Cobalt-zinc-cadmium resistance protein CzcD</fullName>
    </submittedName>
</protein>
<dbReference type="GO" id="GO:0005886">
    <property type="term" value="C:plasma membrane"/>
    <property type="evidence" value="ECO:0007669"/>
    <property type="project" value="TreeGrafter"/>
</dbReference>
<dbReference type="InterPro" id="IPR050681">
    <property type="entry name" value="CDF/SLC30A"/>
</dbReference>
<feature type="domain" description="Cation efflux protein transmembrane" evidence="9">
    <location>
        <begin position="21"/>
        <end position="210"/>
    </location>
</feature>
<dbReference type="InterPro" id="IPR002524">
    <property type="entry name" value="Cation_efflux"/>
</dbReference>
<proteinExistence type="inferred from homology"/>
<dbReference type="Pfam" id="PF01545">
    <property type="entry name" value="Cation_efflux"/>
    <property type="match status" value="1"/>
</dbReference>
<dbReference type="AlphaFoldDB" id="A0A1J5R4S0"/>
<feature type="transmembrane region" description="Helical" evidence="8">
    <location>
        <begin position="86"/>
        <end position="105"/>
    </location>
</feature>
<name>A0A1J5R4S0_9ZZZZ</name>
<evidence type="ECO:0000256" key="5">
    <source>
        <dbReference type="ARBA" id="ARBA00022989"/>
    </source>
</evidence>
<evidence type="ECO:0000256" key="8">
    <source>
        <dbReference type="SAM" id="Phobius"/>
    </source>
</evidence>
<dbReference type="GO" id="GO:0005385">
    <property type="term" value="F:zinc ion transmembrane transporter activity"/>
    <property type="evidence" value="ECO:0007669"/>
    <property type="project" value="TreeGrafter"/>
</dbReference>
<keyword evidence="7 8" id="KW-0472">Membrane</keyword>
<evidence type="ECO:0000256" key="6">
    <source>
        <dbReference type="ARBA" id="ARBA00023065"/>
    </source>
</evidence>
<keyword evidence="4 8" id="KW-0812">Transmembrane</keyword>
<evidence type="ECO:0000259" key="10">
    <source>
        <dbReference type="Pfam" id="PF16916"/>
    </source>
</evidence>
<evidence type="ECO:0000256" key="7">
    <source>
        <dbReference type="ARBA" id="ARBA00023136"/>
    </source>
</evidence>
<evidence type="ECO:0000256" key="1">
    <source>
        <dbReference type="ARBA" id="ARBA00004141"/>
    </source>
</evidence>
<dbReference type="PANTHER" id="PTHR11562:SF17">
    <property type="entry name" value="RE54080P-RELATED"/>
    <property type="match status" value="1"/>
</dbReference>
<feature type="transmembrane region" description="Helical" evidence="8">
    <location>
        <begin position="21"/>
        <end position="39"/>
    </location>
</feature>
<dbReference type="InterPro" id="IPR027470">
    <property type="entry name" value="Cation_efflux_CTD"/>
</dbReference>
<comment type="caution">
    <text evidence="11">The sequence shown here is derived from an EMBL/GenBank/DDBJ whole genome shotgun (WGS) entry which is preliminary data.</text>
</comment>
<dbReference type="EMBL" id="MLJW01000596">
    <property type="protein sequence ID" value="OIQ84723.1"/>
    <property type="molecule type" value="Genomic_DNA"/>
</dbReference>
<dbReference type="Gene3D" id="1.20.1510.10">
    <property type="entry name" value="Cation efflux protein transmembrane domain"/>
    <property type="match status" value="1"/>
</dbReference>
<keyword evidence="5 8" id="KW-1133">Transmembrane helix</keyword>
<feature type="transmembrane region" description="Helical" evidence="8">
    <location>
        <begin position="117"/>
        <end position="141"/>
    </location>
</feature>
<dbReference type="Pfam" id="PF16916">
    <property type="entry name" value="ZT_dimer"/>
    <property type="match status" value="1"/>
</dbReference>
<evidence type="ECO:0000259" key="9">
    <source>
        <dbReference type="Pfam" id="PF01545"/>
    </source>
</evidence>
<feature type="transmembrane region" description="Helical" evidence="8">
    <location>
        <begin position="179"/>
        <end position="195"/>
    </location>
</feature>
<keyword evidence="3" id="KW-0813">Transport</keyword>
<comment type="subcellular location">
    <subcellularLocation>
        <location evidence="1">Membrane</location>
        <topology evidence="1">Multi-pass membrane protein</topology>
    </subcellularLocation>
</comment>
<evidence type="ECO:0000256" key="2">
    <source>
        <dbReference type="ARBA" id="ARBA00008873"/>
    </source>
</evidence>
<dbReference type="NCBIfam" id="TIGR01297">
    <property type="entry name" value="CDF"/>
    <property type="match status" value="1"/>
</dbReference>
<evidence type="ECO:0000256" key="3">
    <source>
        <dbReference type="ARBA" id="ARBA00022448"/>
    </source>
</evidence>